<dbReference type="Proteomes" id="UP000323917">
    <property type="component" value="Chromosome"/>
</dbReference>
<sequence length="129" mass="14547">MKTQSLELRFTLTLDSTSTAHLTELFMAAIQVMRESEQRVPPTPIEPLPDPPKPSGEPESTSSNEPLIDARQVASFLNVSTRTVWRILSSGQIPHPVRIGRAVRWNCDEIRSWARAGCPSQDEWRHTKS</sequence>
<reference evidence="3 4" key="1">
    <citation type="submission" date="2019-08" db="EMBL/GenBank/DDBJ databases">
        <title>Deep-cultivation of Planctomycetes and their phenomic and genomic characterization uncovers novel biology.</title>
        <authorList>
            <person name="Wiegand S."/>
            <person name="Jogler M."/>
            <person name="Boedeker C."/>
            <person name="Pinto D."/>
            <person name="Vollmers J."/>
            <person name="Rivas-Marin E."/>
            <person name="Kohn T."/>
            <person name="Peeters S.H."/>
            <person name="Heuer A."/>
            <person name="Rast P."/>
            <person name="Oberbeckmann S."/>
            <person name="Bunk B."/>
            <person name="Jeske O."/>
            <person name="Meyerdierks A."/>
            <person name="Storesund J.E."/>
            <person name="Kallscheuer N."/>
            <person name="Luecker S."/>
            <person name="Lage O.M."/>
            <person name="Pohl T."/>
            <person name="Merkel B.J."/>
            <person name="Hornburger P."/>
            <person name="Mueller R.-W."/>
            <person name="Bruemmer F."/>
            <person name="Labrenz M."/>
            <person name="Spormann A.M."/>
            <person name="Op den Camp H."/>
            <person name="Overmann J."/>
            <person name="Amann R."/>
            <person name="Jetten M.S.M."/>
            <person name="Mascher T."/>
            <person name="Medema M.H."/>
            <person name="Devos D.P."/>
            <person name="Kaster A.-K."/>
            <person name="Ovreas L."/>
            <person name="Rohde M."/>
            <person name="Galperin M.Y."/>
            <person name="Jogler C."/>
        </authorList>
    </citation>
    <scope>NUCLEOTIDE SEQUENCE [LARGE SCALE GENOMIC DNA]</scope>
    <source>
        <strain evidence="3 4">Pr1d</strain>
    </source>
</reference>
<dbReference type="EMBL" id="CP042913">
    <property type="protein sequence ID" value="QEG37364.1"/>
    <property type="molecule type" value="Genomic_DNA"/>
</dbReference>
<dbReference type="Gene3D" id="1.10.238.160">
    <property type="match status" value="1"/>
</dbReference>
<keyword evidence="4" id="KW-1185">Reference proteome</keyword>
<dbReference type="Pfam" id="PF12728">
    <property type="entry name" value="HTH_17"/>
    <property type="match status" value="1"/>
</dbReference>
<accession>A0A5B9QEI2</accession>
<proteinExistence type="predicted"/>
<name>A0A5B9QEI2_9BACT</name>
<dbReference type="SUPFAM" id="SSF46955">
    <property type="entry name" value="Putative DNA-binding domain"/>
    <property type="match status" value="1"/>
</dbReference>
<organism evidence="3 4">
    <name type="scientific">Bythopirellula goksoeyrii</name>
    <dbReference type="NCBI Taxonomy" id="1400387"/>
    <lineage>
        <taxon>Bacteria</taxon>
        <taxon>Pseudomonadati</taxon>
        <taxon>Planctomycetota</taxon>
        <taxon>Planctomycetia</taxon>
        <taxon>Pirellulales</taxon>
        <taxon>Lacipirellulaceae</taxon>
        <taxon>Bythopirellula</taxon>
    </lineage>
</organism>
<feature type="region of interest" description="Disordered" evidence="1">
    <location>
        <begin position="36"/>
        <end position="68"/>
    </location>
</feature>
<gene>
    <name evidence="3" type="ORF">Pr1d_47060</name>
</gene>
<evidence type="ECO:0000313" key="4">
    <source>
        <dbReference type="Proteomes" id="UP000323917"/>
    </source>
</evidence>
<protein>
    <submittedName>
        <fullName evidence="3">Helix-turn-helix domain protein</fullName>
    </submittedName>
</protein>
<dbReference type="InterPro" id="IPR009061">
    <property type="entry name" value="DNA-bd_dom_put_sf"/>
</dbReference>
<evidence type="ECO:0000313" key="3">
    <source>
        <dbReference type="EMBL" id="QEG37364.1"/>
    </source>
</evidence>
<dbReference type="InterPro" id="IPR041657">
    <property type="entry name" value="HTH_17"/>
</dbReference>
<evidence type="ECO:0000259" key="2">
    <source>
        <dbReference type="Pfam" id="PF12728"/>
    </source>
</evidence>
<feature type="compositionally biased region" description="Pro residues" evidence="1">
    <location>
        <begin position="41"/>
        <end position="55"/>
    </location>
</feature>
<dbReference type="AlphaFoldDB" id="A0A5B9QEI2"/>
<evidence type="ECO:0000256" key="1">
    <source>
        <dbReference type="SAM" id="MobiDB-lite"/>
    </source>
</evidence>
<dbReference type="KEGG" id="bgok:Pr1d_47060"/>
<dbReference type="RefSeq" id="WP_168205425.1">
    <property type="nucleotide sequence ID" value="NZ_CP042913.1"/>
</dbReference>
<feature type="domain" description="Helix-turn-helix" evidence="2">
    <location>
        <begin position="69"/>
        <end position="116"/>
    </location>
</feature>